<dbReference type="CDD" id="cd02440">
    <property type="entry name" value="AdoMet_MTases"/>
    <property type="match status" value="1"/>
</dbReference>
<dbReference type="GO" id="GO:0008168">
    <property type="term" value="F:methyltransferase activity"/>
    <property type="evidence" value="ECO:0007669"/>
    <property type="project" value="UniProtKB-KW"/>
</dbReference>
<keyword evidence="2" id="KW-0489">Methyltransferase</keyword>
<keyword evidence="2" id="KW-0808">Transferase</keyword>
<dbReference type="AlphaFoldDB" id="A0A098EAN1"/>
<evidence type="ECO:0000313" key="2">
    <source>
        <dbReference type="EMBL" id="CEG13052.1"/>
    </source>
</evidence>
<sequence length="285" mass="32459">MLSKILKWVWDKLSKEKQDRITKILDNSASFRNLVSILRPNIVDVKGNKMYIDPKRNPAIALYDIGGYENAETQLFERHIKDGDVVLDLGANIGYFTLIAAKLVGVNGKVYAFEPDPTNFSFLKKSVEINNYKNVICEQKAVSNENGKLKLFLHKFQTGAYTIVGGGSNYVEVETVKLDEYFKDKNSKVDVIKMDIEGAEGLALEGMQNILSVNKNIKVFSEIMPTQLEKTRINGENYLNMLTYLGFNIYEIIEEKNKSNLKLINPSQFKEFVKEKIVTNIFCTK</sequence>
<feature type="domain" description="Methyltransferase FkbM" evidence="1">
    <location>
        <begin position="88"/>
        <end position="245"/>
    </location>
</feature>
<dbReference type="PANTHER" id="PTHR34203:SF15">
    <property type="entry name" value="SLL1173 PROTEIN"/>
    <property type="match status" value="1"/>
</dbReference>
<protein>
    <submittedName>
        <fullName evidence="2">Putative Methyltransferase FkbM</fullName>
    </submittedName>
</protein>
<name>A0A098EAN1_9ZZZZ</name>
<dbReference type="Gene3D" id="3.40.50.150">
    <property type="entry name" value="Vaccinia Virus protein VP39"/>
    <property type="match status" value="1"/>
</dbReference>
<dbReference type="EMBL" id="CCXY01000241">
    <property type="protein sequence ID" value="CEG13052.1"/>
    <property type="molecule type" value="Genomic_DNA"/>
</dbReference>
<proteinExistence type="predicted"/>
<dbReference type="NCBIfam" id="TIGR01444">
    <property type="entry name" value="fkbM_fam"/>
    <property type="match status" value="1"/>
</dbReference>
<accession>A0A098EAN1</accession>
<organism evidence="2">
    <name type="scientific">groundwater metagenome</name>
    <dbReference type="NCBI Taxonomy" id="717931"/>
    <lineage>
        <taxon>unclassified sequences</taxon>
        <taxon>metagenomes</taxon>
        <taxon>ecological metagenomes</taxon>
    </lineage>
</organism>
<dbReference type="InterPro" id="IPR006342">
    <property type="entry name" value="FkbM_mtfrase"/>
</dbReference>
<reference evidence="2" key="1">
    <citation type="submission" date="2014-09" db="EMBL/GenBank/DDBJ databases">
        <authorList>
            <person name="Probst J Alexander"/>
        </authorList>
    </citation>
    <scope>NUCLEOTIDE SEQUENCE</scope>
</reference>
<dbReference type="GO" id="GO:0032259">
    <property type="term" value="P:methylation"/>
    <property type="evidence" value="ECO:0007669"/>
    <property type="project" value="UniProtKB-KW"/>
</dbReference>
<dbReference type="SUPFAM" id="SSF53335">
    <property type="entry name" value="S-adenosyl-L-methionine-dependent methyltransferases"/>
    <property type="match status" value="1"/>
</dbReference>
<dbReference type="InterPro" id="IPR052514">
    <property type="entry name" value="SAM-dependent_MTase"/>
</dbReference>
<dbReference type="Pfam" id="PF05050">
    <property type="entry name" value="Methyltransf_21"/>
    <property type="match status" value="1"/>
</dbReference>
<evidence type="ECO:0000259" key="1">
    <source>
        <dbReference type="Pfam" id="PF05050"/>
    </source>
</evidence>
<gene>
    <name evidence="2" type="ORF">MSIBF_A3150002</name>
</gene>
<dbReference type="PANTHER" id="PTHR34203">
    <property type="entry name" value="METHYLTRANSFERASE, FKBM FAMILY PROTEIN"/>
    <property type="match status" value="1"/>
</dbReference>
<dbReference type="InterPro" id="IPR029063">
    <property type="entry name" value="SAM-dependent_MTases_sf"/>
</dbReference>